<keyword evidence="1" id="KW-0812">Transmembrane</keyword>
<reference evidence="2 3" key="1">
    <citation type="submission" date="2018-09" db="EMBL/GenBank/DDBJ databases">
        <authorList>
            <person name="Wang X."/>
            <person name="Du Z."/>
        </authorList>
    </citation>
    <scope>NUCLEOTIDE SEQUENCE [LARGE SCALE GENOMIC DNA]</scope>
    <source>
        <strain evidence="2 3">N3</strain>
    </source>
</reference>
<evidence type="ECO:0000313" key="3">
    <source>
        <dbReference type="Proteomes" id="UP000283522"/>
    </source>
</evidence>
<keyword evidence="1" id="KW-0472">Membrane</keyword>
<accession>A0A418PQG8</accession>
<dbReference type="AlphaFoldDB" id="A0A418PQG8"/>
<dbReference type="Proteomes" id="UP000283522">
    <property type="component" value="Unassembled WGS sequence"/>
</dbReference>
<feature type="transmembrane region" description="Helical" evidence="1">
    <location>
        <begin position="91"/>
        <end position="111"/>
    </location>
</feature>
<keyword evidence="3" id="KW-1185">Reference proteome</keyword>
<dbReference type="Gene3D" id="1.10.287.70">
    <property type="match status" value="1"/>
</dbReference>
<evidence type="ECO:0000313" key="2">
    <source>
        <dbReference type="EMBL" id="RIW14544.1"/>
    </source>
</evidence>
<proteinExistence type="predicted"/>
<dbReference type="EMBL" id="QXML01000006">
    <property type="protein sequence ID" value="RIW14544.1"/>
    <property type="molecule type" value="Genomic_DNA"/>
</dbReference>
<comment type="caution">
    <text evidence="2">The sequence shown here is derived from an EMBL/GenBank/DDBJ whole genome shotgun (WGS) entry which is preliminary data.</text>
</comment>
<dbReference type="RefSeq" id="WP_119478342.1">
    <property type="nucleotide sequence ID" value="NZ_QXML01000006.1"/>
</dbReference>
<sequence>MNHPKIPSRKVLEHKNQKVLALPLFLIRLGRFALFAFSLVAFSVGFGTMGYHFIANLSWLDSLYMSSMILTGMGPVADMTTDNAKLFSSFYALYSGVAFLSISAVFFTPIIHRLLHILHLEDSNPQNG</sequence>
<organism evidence="2 3">
    <name type="scientific">Algoriphagus lacus</name>
    <dbReference type="NCBI Taxonomy" id="2056311"/>
    <lineage>
        <taxon>Bacteria</taxon>
        <taxon>Pseudomonadati</taxon>
        <taxon>Bacteroidota</taxon>
        <taxon>Cytophagia</taxon>
        <taxon>Cytophagales</taxon>
        <taxon>Cyclobacteriaceae</taxon>
        <taxon>Algoriphagus</taxon>
    </lineage>
</organism>
<dbReference type="SUPFAM" id="SSF81324">
    <property type="entry name" value="Voltage-gated potassium channels"/>
    <property type="match status" value="1"/>
</dbReference>
<dbReference type="OrthoDB" id="465094at2"/>
<feature type="transmembrane region" description="Helical" evidence="1">
    <location>
        <begin position="32"/>
        <end position="54"/>
    </location>
</feature>
<evidence type="ECO:0008006" key="4">
    <source>
        <dbReference type="Google" id="ProtNLM"/>
    </source>
</evidence>
<keyword evidence="1" id="KW-1133">Transmembrane helix</keyword>
<gene>
    <name evidence="2" type="ORF">D0X99_13400</name>
</gene>
<name>A0A418PQG8_9BACT</name>
<evidence type="ECO:0000256" key="1">
    <source>
        <dbReference type="SAM" id="Phobius"/>
    </source>
</evidence>
<protein>
    <recommendedName>
        <fullName evidence="4">Two pore domain potassium channel family protein</fullName>
    </recommendedName>
</protein>